<gene>
    <name evidence="2" type="ORF">ISP13_13205</name>
</gene>
<keyword evidence="3" id="KW-1185">Reference proteome</keyword>
<comment type="caution">
    <text evidence="2">The sequence shown here is derived from an EMBL/GenBank/DDBJ whole genome shotgun (WGS) entry which is preliminary data.</text>
</comment>
<dbReference type="Pfam" id="PF20337">
    <property type="entry name" value="DUF6632"/>
    <property type="match status" value="1"/>
</dbReference>
<protein>
    <submittedName>
        <fullName evidence="2">Uncharacterized protein</fullName>
    </submittedName>
</protein>
<dbReference type="EMBL" id="JADIKG010000012">
    <property type="protein sequence ID" value="MFK2874495.1"/>
    <property type="molecule type" value="Genomic_DNA"/>
</dbReference>
<keyword evidence="1" id="KW-1133">Transmembrane helix</keyword>
<keyword evidence="1" id="KW-0472">Membrane</keyword>
<dbReference type="Proteomes" id="UP001620405">
    <property type="component" value="Unassembled WGS sequence"/>
</dbReference>
<proteinExistence type="predicted"/>
<sequence>MKRERALQVVLVVVGLLYSFWGYLLFDELWHSKWLGHSDVMPMFLSLNTVLGIFLLLAVKHPAKHRSMIAYGAWSSLAHAFTMTIQSAEALAHGMHRKDSPQDIVMFVVIGVTLLALFPAKQASPAGAPISEPRIAER</sequence>
<reference evidence="2 3" key="1">
    <citation type="submission" date="2020-10" db="EMBL/GenBank/DDBJ databases">
        <title>Phylogeny of dyella-like bacteria.</title>
        <authorList>
            <person name="Fu J."/>
        </authorList>
    </citation>
    <scope>NUCLEOTIDE SEQUENCE [LARGE SCALE GENOMIC DNA]</scope>
    <source>
        <strain evidence="2 3">DHOB07</strain>
    </source>
</reference>
<evidence type="ECO:0000313" key="2">
    <source>
        <dbReference type="EMBL" id="MFK2874495.1"/>
    </source>
</evidence>
<organism evidence="2 3">
    <name type="scientific">Dyella lipolytica</name>
    <dbReference type="NCBI Taxonomy" id="1867835"/>
    <lineage>
        <taxon>Bacteria</taxon>
        <taxon>Pseudomonadati</taxon>
        <taxon>Pseudomonadota</taxon>
        <taxon>Gammaproteobacteria</taxon>
        <taxon>Lysobacterales</taxon>
        <taxon>Rhodanobacteraceae</taxon>
        <taxon>Dyella</taxon>
    </lineage>
</organism>
<feature type="transmembrane region" description="Helical" evidence="1">
    <location>
        <begin position="41"/>
        <end position="59"/>
    </location>
</feature>
<name>A0ABW8IWV9_9GAMM</name>
<keyword evidence="1" id="KW-0812">Transmembrane</keyword>
<evidence type="ECO:0000256" key="1">
    <source>
        <dbReference type="SAM" id="Phobius"/>
    </source>
</evidence>
<feature type="transmembrane region" description="Helical" evidence="1">
    <location>
        <begin position="7"/>
        <end position="26"/>
    </location>
</feature>
<dbReference type="RefSeq" id="WP_284401910.1">
    <property type="nucleotide sequence ID" value="NZ_BSNQ01000009.1"/>
</dbReference>
<feature type="transmembrane region" description="Helical" evidence="1">
    <location>
        <begin position="104"/>
        <end position="120"/>
    </location>
</feature>
<accession>A0ABW8IWV9</accession>
<evidence type="ECO:0000313" key="3">
    <source>
        <dbReference type="Proteomes" id="UP001620405"/>
    </source>
</evidence>
<dbReference type="InterPro" id="IPR046572">
    <property type="entry name" value="DUF6632"/>
</dbReference>